<accession>A0ACC3D179</accession>
<sequence length="134" mass="14226">YTNSPRKRKAQGAHQPAPAPTSAPQYTSPSFSQMSSSTSTPGRRGHGRQRSDASARGYEALSRRAARQQDNSGRPNSGHSSEPQGLDQHPPGGSESGGSSRGGDSTRRAHYPTPAGREAVPPSPRHGRDSRERS</sequence>
<comment type="caution">
    <text evidence="1">The sequence shown here is derived from an EMBL/GenBank/DDBJ whole genome shotgun (WGS) entry which is preliminary data.</text>
</comment>
<name>A0ACC3D179_9PEZI</name>
<evidence type="ECO:0000313" key="2">
    <source>
        <dbReference type="Proteomes" id="UP001186974"/>
    </source>
</evidence>
<dbReference type="Proteomes" id="UP001186974">
    <property type="component" value="Unassembled WGS sequence"/>
</dbReference>
<dbReference type="EMBL" id="JAWDJW010008671">
    <property type="protein sequence ID" value="KAK3060318.1"/>
    <property type="molecule type" value="Genomic_DNA"/>
</dbReference>
<keyword evidence="2" id="KW-1185">Reference proteome</keyword>
<organism evidence="1 2">
    <name type="scientific">Coniosporium uncinatum</name>
    <dbReference type="NCBI Taxonomy" id="93489"/>
    <lineage>
        <taxon>Eukaryota</taxon>
        <taxon>Fungi</taxon>
        <taxon>Dikarya</taxon>
        <taxon>Ascomycota</taxon>
        <taxon>Pezizomycotina</taxon>
        <taxon>Dothideomycetes</taxon>
        <taxon>Dothideomycetes incertae sedis</taxon>
        <taxon>Coniosporium</taxon>
    </lineage>
</organism>
<protein>
    <submittedName>
        <fullName evidence="1">Uncharacterized protein</fullName>
    </submittedName>
</protein>
<reference evidence="1" key="1">
    <citation type="submission" date="2024-09" db="EMBL/GenBank/DDBJ databases">
        <title>Black Yeasts Isolated from many extreme environments.</title>
        <authorList>
            <person name="Coleine C."/>
            <person name="Stajich J.E."/>
            <person name="Selbmann L."/>
        </authorList>
    </citation>
    <scope>NUCLEOTIDE SEQUENCE</scope>
    <source>
        <strain evidence="1">CCFEE 5737</strain>
    </source>
</reference>
<gene>
    <name evidence="1" type="ORF">LTS18_008809</name>
</gene>
<evidence type="ECO:0000313" key="1">
    <source>
        <dbReference type="EMBL" id="KAK3060318.1"/>
    </source>
</evidence>
<feature type="non-terminal residue" evidence="1">
    <location>
        <position position="1"/>
    </location>
</feature>
<proteinExistence type="predicted"/>